<sequence>MWDCSGPAPAYEEYEILKTEPTVDANLRVGLPRWILQKVPLGSVAGLNGKRYAQLKTFGLPDTVLYRPGRHVLIEGHIVDYAQQTPFRTRFEWLSMAPRPVGYVPYPELMVFRYQLP</sequence>
<proteinExistence type="predicted"/>
<comment type="caution">
    <text evidence="1">The sequence shown here is derived from an EMBL/GenBank/DDBJ whole genome shotgun (WGS) entry which is preliminary data.</text>
</comment>
<dbReference type="EMBL" id="RWIS01000008">
    <property type="protein sequence ID" value="RSK31811.1"/>
    <property type="molecule type" value="Genomic_DNA"/>
</dbReference>
<protein>
    <submittedName>
        <fullName evidence="1">Uncharacterized protein</fullName>
    </submittedName>
</protein>
<evidence type="ECO:0000313" key="2">
    <source>
        <dbReference type="Proteomes" id="UP000280066"/>
    </source>
</evidence>
<dbReference type="AlphaFoldDB" id="A0A428JHQ4"/>
<keyword evidence="2" id="KW-1185">Reference proteome</keyword>
<dbReference type="Proteomes" id="UP000280066">
    <property type="component" value="Unassembled WGS sequence"/>
</dbReference>
<accession>A0A428JHQ4</accession>
<reference evidence="1 2" key="1">
    <citation type="submission" date="2018-12" db="EMBL/GenBank/DDBJ databases">
        <authorList>
            <person name="Feng G."/>
            <person name="Zhu H."/>
        </authorList>
    </citation>
    <scope>NUCLEOTIDE SEQUENCE [LARGE SCALE GENOMIC DNA]</scope>
    <source>
        <strain evidence="1 2">9PBR-2</strain>
    </source>
</reference>
<name>A0A428JHQ4_9BACT</name>
<gene>
    <name evidence="1" type="ORF">EI290_13395</name>
</gene>
<organism evidence="1 2">
    <name type="scientific">Hymenobacter metallilatus</name>
    <dbReference type="NCBI Taxonomy" id="2493666"/>
    <lineage>
        <taxon>Bacteria</taxon>
        <taxon>Pseudomonadati</taxon>
        <taxon>Bacteroidota</taxon>
        <taxon>Cytophagia</taxon>
        <taxon>Cytophagales</taxon>
        <taxon>Hymenobacteraceae</taxon>
        <taxon>Hymenobacter</taxon>
    </lineage>
</organism>
<evidence type="ECO:0000313" key="1">
    <source>
        <dbReference type="EMBL" id="RSK31811.1"/>
    </source>
</evidence>